<keyword evidence="9" id="KW-1185">Reference proteome</keyword>
<accession>A0A151B5M2</accession>
<keyword evidence="3" id="KW-0479">Metal-binding</keyword>
<dbReference type="PANTHER" id="PTHR30389">
    <property type="entry name" value="FUMARATE HYDRATASE-RELATED"/>
    <property type="match status" value="1"/>
</dbReference>
<dbReference type="GO" id="GO:0051539">
    <property type="term" value="F:4 iron, 4 sulfur cluster binding"/>
    <property type="evidence" value="ECO:0007669"/>
    <property type="project" value="UniProtKB-KW"/>
</dbReference>
<reference evidence="8 9" key="1">
    <citation type="submission" date="2016-02" db="EMBL/GenBank/DDBJ databases">
        <title>Genome sequence of Clostridium tepidiprofundi DSM 19306.</title>
        <authorList>
            <person name="Poehlein A."/>
            <person name="Daniel R."/>
        </authorList>
    </citation>
    <scope>NUCLEOTIDE SEQUENCE [LARGE SCALE GENOMIC DNA]</scope>
    <source>
        <strain evidence="8 9">DSM 19306</strain>
    </source>
</reference>
<comment type="caution">
    <text evidence="8">The sequence shown here is derived from an EMBL/GenBank/DDBJ whole genome shotgun (WGS) entry which is preliminary data.</text>
</comment>
<dbReference type="OrthoDB" id="9798978at2"/>
<evidence type="ECO:0000256" key="1">
    <source>
        <dbReference type="ARBA" id="ARBA00008876"/>
    </source>
</evidence>
<dbReference type="NCBIfam" id="NF004885">
    <property type="entry name" value="PRK06246.1"/>
    <property type="match status" value="1"/>
</dbReference>
<dbReference type="STRING" id="1121338.CLTEP_08460"/>
<sequence>MREINTSDITRVVKKLCMDANYYLCSDIKERIINAKNEETWNTAKGILEKIITNSEIAKNEKMPICQDTGMACVFIEMGQDVHIVGGSIEDAVNEGVAQGYTEGYLRKSVVKDPLNRVNTKDNTPAVIYYDIVPGDKFKITVAPKGFGSENMSQLKMLKPADGIDGVKDFILKVVKEAGPNPCPPIVVGVGIGGTFDKAANLAKRALLRDVSERNSNPFYAELEKEMLEKINMLGIGPQGFGGKTTALAVNIETYPTHIAGLPVAVNINCHVTRHASEEL</sequence>
<evidence type="ECO:0000259" key="7">
    <source>
        <dbReference type="Pfam" id="PF05681"/>
    </source>
</evidence>
<dbReference type="NCBIfam" id="TIGR00722">
    <property type="entry name" value="ttdA_fumA_fumB"/>
    <property type="match status" value="1"/>
</dbReference>
<keyword evidence="4" id="KW-0408">Iron</keyword>
<dbReference type="AlphaFoldDB" id="A0A151B5M2"/>
<protein>
    <submittedName>
        <fullName evidence="8">L(+)-tartrate dehydratase subunit alpha</fullName>
        <ecNumber evidence="8">4.2.1.32</ecNumber>
    </submittedName>
</protein>
<dbReference type="InterPro" id="IPR051208">
    <property type="entry name" value="Class-I_Fumarase/Tartrate_DH"/>
</dbReference>
<evidence type="ECO:0000256" key="3">
    <source>
        <dbReference type="ARBA" id="ARBA00022723"/>
    </source>
</evidence>
<evidence type="ECO:0000313" key="9">
    <source>
        <dbReference type="Proteomes" id="UP000075531"/>
    </source>
</evidence>
<keyword evidence="2" id="KW-0004">4Fe-4S</keyword>
<dbReference type="RefSeq" id="WP_066823062.1">
    <property type="nucleotide sequence ID" value="NZ_LTBA01000005.1"/>
</dbReference>
<dbReference type="InterPro" id="IPR004646">
    <property type="entry name" value="Fe-S_hydro-lyase_TtdA-typ_cat"/>
</dbReference>
<evidence type="ECO:0000256" key="6">
    <source>
        <dbReference type="ARBA" id="ARBA00023239"/>
    </source>
</evidence>
<evidence type="ECO:0000256" key="2">
    <source>
        <dbReference type="ARBA" id="ARBA00022485"/>
    </source>
</evidence>
<evidence type="ECO:0000256" key="5">
    <source>
        <dbReference type="ARBA" id="ARBA00023014"/>
    </source>
</evidence>
<dbReference type="GO" id="GO:0046872">
    <property type="term" value="F:metal ion binding"/>
    <property type="evidence" value="ECO:0007669"/>
    <property type="project" value="UniProtKB-KW"/>
</dbReference>
<dbReference type="GO" id="GO:0008730">
    <property type="term" value="F:L(+)-tartrate dehydratase activity"/>
    <property type="evidence" value="ECO:0007669"/>
    <property type="project" value="UniProtKB-EC"/>
</dbReference>
<dbReference type="PATRIC" id="fig|1121338.3.peg.864"/>
<keyword evidence="6 8" id="KW-0456">Lyase</keyword>
<keyword evidence="5" id="KW-0411">Iron-sulfur</keyword>
<dbReference type="Proteomes" id="UP000075531">
    <property type="component" value="Unassembled WGS sequence"/>
</dbReference>
<gene>
    <name evidence="8" type="primary">ttdA</name>
    <name evidence="8" type="ORF">CLTEP_08460</name>
</gene>
<evidence type="ECO:0000256" key="4">
    <source>
        <dbReference type="ARBA" id="ARBA00023004"/>
    </source>
</evidence>
<proteinExistence type="inferred from homology"/>
<dbReference type="EMBL" id="LTBA01000005">
    <property type="protein sequence ID" value="KYH35221.1"/>
    <property type="molecule type" value="Genomic_DNA"/>
</dbReference>
<comment type="similarity">
    <text evidence="1">Belongs to the class-I fumarase family.</text>
</comment>
<organism evidence="8 9">
    <name type="scientific">Clostridium tepidiprofundi DSM 19306</name>
    <dbReference type="NCBI Taxonomy" id="1121338"/>
    <lineage>
        <taxon>Bacteria</taxon>
        <taxon>Bacillati</taxon>
        <taxon>Bacillota</taxon>
        <taxon>Clostridia</taxon>
        <taxon>Eubacteriales</taxon>
        <taxon>Clostridiaceae</taxon>
        <taxon>Clostridium</taxon>
    </lineage>
</organism>
<evidence type="ECO:0000313" key="8">
    <source>
        <dbReference type="EMBL" id="KYH35221.1"/>
    </source>
</evidence>
<dbReference type="Pfam" id="PF05681">
    <property type="entry name" value="Fumerase"/>
    <property type="match status" value="1"/>
</dbReference>
<dbReference type="PANTHER" id="PTHR30389:SF17">
    <property type="entry name" value="L(+)-TARTRATE DEHYDRATASE SUBUNIT ALPHA-RELATED"/>
    <property type="match status" value="1"/>
</dbReference>
<feature type="domain" description="Fe-S hydro-lyase tartrate dehydratase alpha-type catalytic" evidence="7">
    <location>
        <begin position="11"/>
        <end position="277"/>
    </location>
</feature>
<dbReference type="EC" id="4.2.1.32" evidence="8"/>
<name>A0A151B5M2_9CLOT</name>